<dbReference type="AlphaFoldDB" id="A0A1H4UP81"/>
<organism evidence="1 2">
    <name type="scientific">Maribacter dokdonensis</name>
    <dbReference type="NCBI Taxonomy" id="320912"/>
    <lineage>
        <taxon>Bacteria</taxon>
        <taxon>Pseudomonadati</taxon>
        <taxon>Bacteroidota</taxon>
        <taxon>Flavobacteriia</taxon>
        <taxon>Flavobacteriales</taxon>
        <taxon>Flavobacteriaceae</taxon>
        <taxon>Maribacter</taxon>
    </lineage>
</organism>
<dbReference type="Pfam" id="PF08843">
    <property type="entry name" value="AbiEii"/>
    <property type="match status" value="1"/>
</dbReference>
<protein>
    <submittedName>
        <fullName evidence="1">Nucleotidyl transferase AbiEii toxin, Type IV TA system</fullName>
    </submittedName>
</protein>
<evidence type="ECO:0000313" key="2">
    <source>
        <dbReference type="Proteomes" id="UP000183038"/>
    </source>
</evidence>
<dbReference type="EMBL" id="FNTB01000001">
    <property type="protein sequence ID" value="SEC69934.1"/>
    <property type="molecule type" value="Genomic_DNA"/>
</dbReference>
<dbReference type="OrthoDB" id="1550603at2"/>
<evidence type="ECO:0000313" key="1">
    <source>
        <dbReference type="EMBL" id="SEC69934.1"/>
    </source>
</evidence>
<keyword evidence="1" id="KW-0808">Transferase</keyword>
<gene>
    <name evidence="1" type="ORF">SAMN05192540_3840</name>
</gene>
<dbReference type="RefSeq" id="WP_074674512.1">
    <property type="nucleotide sequence ID" value="NZ_FNTB01000001.1"/>
</dbReference>
<reference evidence="1 2" key="1">
    <citation type="submission" date="2016-10" db="EMBL/GenBank/DDBJ databases">
        <authorList>
            <person name="de Groot N.N."/>
        </authorList>
    </citation>
    <scope>NUCLEOTIDE SEQUENCE [LARGE SCALE GENOMIC DNA]</scope>
    <source>
        <strain evidence="1 2">MAR_2009_71</strain>
    </source>
</reference>
<accession>A0A1H4UP81</accession>
<sequence>MSNYKQQVSLLLQVLPEVAKEPVFALHGGTAINLFVRDMPRLSVDIDLTYTPIEDRKTSFKNIIEGLDQIKTKLEKILPEATITLKEETLKLQITTVNAQIKLEVNQINRGVMDDTVTLTLCEKTQEEFDAFCAIQVVPLGQLYGGKICAALGRQHPRDLFDVKYLLENEGFTEKIKKGFILFLLCSNRPLHEMLHPNFIDQRETLVNQFEGMSEEPFTYEDFEKTRGELIKTIHQNLTYKDKEFLLSFGEGTPNWDIYDFERFPAVQWKLQNLTKLKNGNPEKHESFVASLKKLL</sequence>
<dbReference type="Proteomes" id="UP000183038">
    <property type="component" value="Unassembled WGS sequence"/>
</dbReference>
<dbReference type="GO" id="GO:0016740">
    <property type="term" value="F:transferase activity"/>
    <property type="evidence" value="ECO:0007669"/>
    <property type="project" value="UniProtKB-KW"/>
</dbReference>
<name>A0A1H4UP81_9FLAO</name>
<dbReference type="InterPro" id="IPR014942">
    <property type="entry name" value="AbiEii"/>
</dbReference>
<proteinExistence type="predicted"/>
<dbReference type="Gene3D" id="3.10.450.620">
    <property type="entry name" value="JHP933, nucleotidyltransferase-like core domain"/>
    <property type="match status" value="1"/>
</dbReference>